<dbReference type="AlphaFoldDB" id="A0A1L0BGK1"/>
<gene>
    <name evidence="1" type="ORF">SAMEA4029010_CIC11G00000002725</name>
</gene>
<dbReference type="STRING" id="45354.A0A1L0BGK1"/>
<reference evidence="1 2" key="1">
    <citation type="submission" date="2016-10" db="EMBL/GenBank/DDBJ databases">
        <authorList>
            <person name="de Groot N.N."/>
        </authorList>
    </citation>
    <scope>NUCLEOTIDE SEQUENCE [LARGE SCALE GENOMIC DNA]</scope>
    <source>
        <strain evidence="1 2">CBS 141442</strain>
    </source>
</reference>
<evidence type="ECO:0000313" key="2">
    <source>
        <dbReference type="Proteomes" id="UP000182334"/>
    </source>
</evidence>
<evidence type="ECO:0000313" key="1">
    <source>
        <dbReference type="EMBL" id="SGZ50545.1"/>
    </source>
</evidence>
<sequence>MIPAVSGCGTYIALVKAAELQIHMLLPSKLFRDFNLSQCFIEHRSNLNYPPHRPPITVHSLEWEDPVEDKCGKIAVHASDASFHLILVFDFTGDSPVVIEVESEGISHLQWIPGASVEGSYSNCSQLAVFSELATELRIYSLDCTVVEFTLPKPISNSLILRPGDHRTWSVVAAPYYEKNLAMRLNLADSSRQYPSLLHFFNNGSTSDVLASLQLDFSPNESASFTWSPSGKWLLYFDDSISGYNLKVYNSLGIHSQHISSVATHLARPTLEYSSGTNELATEWIPTWGSIEGVEYVAVAPQLALRLVHLKAYAINEVSATRRLSTDLSLGTNWVLQTDSEGSGSYKRHKGALLLGGKWRTFQTVGQKLLLATDNFVAILLVKIANPLHFEVECTASASLMFLQAYLLSDMETAVVFSDNLALLTPQGARVLATSRYRFKKAHFLLETDSTTITLIEETPSGPVWRQIIHRDTTDSNDDSNLEIMKQFDYKEENSKVVKLMKDVQRREWGIEKRKPEDITDTFHLTSKRRRSAGAL</sequence>
<proteinExistence type="predicted"/>
<dbReference type="SUPFAM" id="SSF82171">
    <property type="entry name" value="DPP6 N-terminal domain-like"/>
    <property type="match status" value="1"/>
</dbReference>
<keyword evidence="2" id="KW-1185">Reference proteome</keyword>
<name>A0A1L0BGK1_9ASCO</name>
<protein>
    <submittedName>
        <fullName evidence="1">CIC11C00000002725</fullName>
    </submittedName>
</protein>
<organism evidence="1 2">
    <name type="scientific">Sungouiella intermedia</name>
    <dbReference type="NCBI Taxonomy" id="45354"/>
    <lineage>
        <taxon>Eukaryota</taxon>
        <taxon>Fungi</taxon>
        <taxon>Dikarya</taxon>
        <taxon>Ascomycota</taxon>
        <taxon>Saccharomycotina</taxon>
        <taxon>Pichiomycetes</taxon>
        <taxon>Metschnikowiaceae</taxon>
        <taxon>Sungouiella</taxon>
    </lineage>
</organism>
<dbReference type="OrthoDB" id="4020988at2759"/>
<dbReference type="Proteomes" id="UP000182334">
    <property type="component" value="Chromosome II"/>
</dbReference>
<accession>A0A1L0BGK1</accession>
<dbReference type="EMBL" id="LT635757">
    <property type="protein sequence ID" value="SGZ50545.1"/>
    <property type="molecule type" value="Genomic_DNA"/>
</dbReference>